<dbReference type="Proteomes" id="UP000241808">
    <property type="component" value="Unassembled WGS sequence"/>
</dbReference>
<comment type="caution">
    <text evidence="1">The sequence shown here is derived from an EMBL/GenBank/DDBJ whole genome shotgun (WGS) entry which is preliminary data.</text>
</comment>
<name>A0A2T4ZEC1_9HYPH</name>
<sequence>MSTDAIAGTMVAMQAAETRMGLQAVMVKQQNQAEQAVVDLLASAVQAAPAPGTGLLVDKTA</sequence>
<dbReference type="AlphaFoldDB" id="A0A2T4ZEC1"/>
<accession>A0A2T4ZEC1</accession>
<gene>
    <name evidence="1" type="ORF">C8P69_103138</name>
</gene>
<protein>
    <submittedName>
        <fullName evidence="1">Uncharacterized protein</fullName>
    </submittedName>
</protein>
<evidence type="ECO:0000313" key="1">
    <source>
        <dbReference type="EMBL" id="PTM60210.1"/>
    </source>
</evidence>
<reference evidence="1 2" key="1">
    <citation type="submission" date="2018-04" db="EMBL/GenBank/DDBJ databases">
        <title>Genomic Encyclopedia of Archaeal and Bacterial Type Strains, Phase II (KMG-II): from individual species to whole genera.</title>
        <authorList>
            <person name="Goeker M."/>
        </authorList>
    </citation>
    <scope>NUCLEOTIDE SEQUENCE [LARGE SCALE GENOMIC DNA]</scope>
    <source>
        <strain evidence="1 2">DSM 25521</strain>
    </source>
</reference>
<proteinExistence type="predicted"/>
<dbReference type="EMBL" id="PZZL01000003">
    <property type="protein sequence ID" value="PTM60210.1"/>
    <property type="molecule type" value="Genomic_DNA"/>
</dbReference>
<evidence type="ECO:0000313" key="2">
    <source>
        <dbReference type="Proteomes" id="UP000241808"/>
    </source>
</evidence>
<organism evidence="1 2">
    <name type="scientific">Phreatobacter oligotrophus</name>
    <dbReference type="NCBI Taxonomy" id="1122261"/>
    <lineage>
        <taxon>Bacteria</taxon>
        <taxon>Pseudomonadati</taxon>
        <taxon>Pseudomonadota</taxon>
        <taxon>Alphaproteobacteria</taxon>
        <taxon>Hyphomicrobiales</taxon>
        <taxon>Phreatobacteraceae</taxon>
        <taxon>Phreatobacter</taxon>
    </lineage>
</organism>
<dbReference type="RefSeq" id="WP_108175832.1">
    <property type="nucleotide sequence ID" value="NZ_JAIESU010000022.1"/>
</dbReference>
<keyword evidence="2" id="KW-1185">Reference proteome</keyword>
<dbReference type="OrthoDB" id="9810632at2"/>